<feature type="transmembrane region" description="Helical" evidence="5">
    <location>
        <begin position="7"/>
        <end position="23"/>
    </location>
</feature>
<dbReference type="FunFam" id="3.80.10.10:FF:000041">
    <property type="entry name" value="LRR receptor-like serine/threonine-protein kinase ERECTA"/>
    <property type="match status" value="1"/>
</dbReference>
<dbReference type="InterPro" id="IPR001611">
    <property type="entry name" value="Leu-rich_rpt"/>
</dbReference>
<keyword evidence="6" id="KW-0675">Receptor</keyword>
<keyword evidence="5" id="KW-0812">Transmembrane</keyword>
<name>A0A7J6W641_THATH</name>
<dbReference type="OrthoDB" id="676979at2759"/>
<dbReference type="SUPFAM" id="SSF52058">
    <property type="entry name" value="L domain-like"/>
    <property type="match status" value="1"/>
</dbReference>
<dbReference type="PANTHER" id="PTHR48010:SF76">
    <property type="entry name" value="INACTIVE RECEPTOR KINASE RLK902-RELATED"/>
    <property type="match status" value="1"/>
</dbReference>
<dbReference type="EMBL" id="JABWDY010021652">
    <property type="protein sequence ID" value="KAF5192258.1"/>
    <property type="molecule type" value="Genomic_DNA"/>
</dbReference>
<dbReference type="Gene3D" id="3.80.10.10">
    <property type="entry name" value="Ribonuclease Inhibitor"/>
    <property type="match status" value="1"/>
</dbReference>
<dbReference type="Proteomes" id="UP000554482">
    <property type="component" value="Unassembled WGS sequence"/>
</dbReference>
<evidence type="ECO:0000256" key="3">
    <source>
        <dbReference type="ARBA" id="ARBA00022737"/>
    </source>
</evidence>
<dbReference type="Pfam" id="PF00560">
    <property type="entry name" value="LRR_1"/>
    <property type="match status" value="4"/>
</dbReference>
<keyword evidence="7" id="KW-1185">Reference proteome</keyword>
<dbReference type="AlphaFoldDB" id="A0A7J6W641"/>
<dbReference type="InterPro" id="IPR050994">
    <property type="entry name" value="At_inactive_RLKs"/>
</dbReference>
<keyword evidence="1" id="KW-0433">Leucine-rich repeat</keyword>
<evidence type="ECO:0000256" key="1">
    <source>
        <dbReference type="ARBA" id="ARBA00022614"/>
    </source>
</evidence>
<evidence type="ECO:0000256" key="2">
    <source>
        <dbReference type="ARBA" id="ARBA00022729"/>
    </source>
</evidence>
<keyword evidence="3" id="KW-0677">Repeat</keyword>
<proteinExistence type="predicted"/>
<feature type="non-terminal residue" evidence="6">
    <location>
        <position position="1"/>
    </location>
</feature>
<keyword evidence="5" id="KW-1133">Transmembrane helix</keyword>
<keyword evidence="4" id="KW-0325">Glycoprotein</keyword>
<dbReference type="PANTHER" id="PTHR48010">
    <property type="entry name" value="OS05G0588300 PROTEIN"/>
    <property type="match status" value="1"/>
</dbReference>
<organism evidence="6 7">
    <name type="scientific">Thalictrum thalictroides</name>
    <name type="common">Rue-anemone</name>
    <name type="synonym">Anemone thalictroides</name>
    <dbReference type="NCBI Taxonomy" id="46969"/>
    <lineage>
        <taxon>Eukaryota</taxon>
        <taxon>Viridiplantae</taxon>
        <taxon>Streptophyta</taxon>
        <taxon>Embryophyta</taxon>
        <taxon>Tracheophyta</taxon>
        <taxon>Spermatophyta</taxon>
        <taxon>Magnoliopsida</taxon>
        <taxon>Ranunculales</taxon>
        <taxon>Ranunculaceae</taxon>
        <taxon>Thalictroideae</taxon>
        <taxon>Thalictrum</taxon>
    </lineage>
</organism>
<protein>
    <submittedName>
        <fullName evidence="6">Leucine-rich repeat receptor-like protein kinase pepr2</fullName>
    </submittedName>
</protein>
<keyword evidence="6" id="KW-0418">Kinase</keyword>
<sequence>MSKPRRCYVHVIFLVMFLVLNLFKDFRSQAQLLPDDEVQTLEQIFSRLNNDYWNTSVDQYSCQTSNGLKIINKLPDPSYSSYSNVTCDCTFNNSTICHITWIELRNLRINAELPIDFADLTYLRTLDLSRNNFKGFIPKQWASLPLVYLSLRGNLITGTIPNEIGNILTLEVLVFQDNNMEGPIPKELGNLVNLKRIWINGVSFSGKIPEFIGNWTKLERLDMQGTSMEGPIPSTISLLTNLRELYLASNSLTGQVSQWLSDTNKKFDISYNNFTGSSQSTN</sequence>
<keyword evidence="6" id="KW-0808">Transferase</keyword>
<reference evidence="6 7" key="1">
    <citation type="submission" date="2020-06" db="EMBL/GenBank/DDBJ databases">
        <title>Transcriptomic and genomic resources for Thalictrum thalictroides and T. hernandezii: Facilitating candidate gene discovery in an emerging model plant lineage.</title>
        <authorList>
            <person name="Arias T."/>
            <person name="Riano-Pachon D.M."/>
            <person name="Di Stilio V.S."/>
        </authorList>
    </citation>
    <scope>NUCLEOTIDE SEQUENCE [LARGE SCALE GENOMIC DNA]</scope>
    <source>
        <strain evidence="7">cv. WT478/WT964</strain>
        <tissue evidence="6">Leaves</tissue>
    </source>
</reference>
<evidence type="ECO:0000313" key="6">
    <source>
        <dbReference type="EMBL" id="KAF5192258.1"/>
    </source>
</evidence>
<dbReference type="InterPro" id="IPR032675">
    <property type="entry name" value="LRR_dom_sf"/>
</dbReference>
<comment type="caution">
    <text evidence="6">The sequence shown here is derived from an EMBL/GenBank/DDBJ whole genome shotgun (WGS) entry which is preliminary data.</text>
</comment>
<keyword evidence="2" id="KW-0732">Signal</keyword>
<dbReference type="GO" id="GO:0016301">
    <property type="term" value="F:kinase activity"/>
    <property type="evidence" value="ECO:0007669"/>
    <property type="project" value="UniProtKB-KW"/>
</dbReference>
<evidence type="ECO:0000256" key="5">
    <source>
        <dbReference type="SAM" id="Phobius"/>
    </source>
</evidence>
<gene>
    <name evidence="6" type="ORF">FRX31_018155</name>
</gene>
<evidence type="ECO:0000313" key="7">
    <source>
        <dbReference type="Proteomes" id="UP000554482"/>
    </source>
</evidence>
<evidence type="ECO:0000256" key="4">
    <source>
        <dbReference type="ARBA" id="ARBA00023180"/>
    </source>
</evidence>
<keyword evidence="5" id="KW-0472">Membrane</keyword>
<accession>A0A7J6W641</accession>